<dbReference type="InterPro" id="IPR036884">
    <property type="entry name" value="2Fe-2S-bd_dom_sf"/>
</dbReference>
<keyword evidence="1" id="KW-0285">Flavoprotein</keyword>
<evidence type="ECO:0000256" key="1">
    <source>
        <dbReference type="ARBA" id="ARBA00022630"/>
    </source>
</evidence>
<dbReference type="PROSITE" id="PS51085">
    <property type="entry name" value="2FE2S_FER_2"/>
    <property type="match status" value="1"/>
</dbReference>
<dbReference type="CDD" id="cd00207">
    <property type="entry name" value="fer2"/>
    <property type="match status" value="1"/>
</dbReference>
<dbReference type="Proteomes" id="UP000422108">
    <property type="component" value="Chromosome"/>
</dbReference>
<keyword evidence="2" id="KW-0479">Metal-binding</keyword>
<dbReference type="GO" id="GO:0071949">
    <property type="term" value="F:FAD binding"/>
    <property type="evidence" value="ECO:0007669"/>
    <property type="project" value="InterPro"/>
</dbReference>
<evidence type="ECO:0000256" key="2">
    <source>
        <dbReference type="ARBA" id="ARBA00022723"/>
    </source>
</evidence>
<dbReference type="InterPro" id="IPR002888">
    <property type="entry name" value="2Fe-2S-bd"/>
</dbReference>
<dbReference type="Gene3D" id="3.30.390.50">
    <property type="entry name" value="CO dehydrogenase flavoprotein, C-terminal domain"/>
    <property type="match status" value="1"/>
</dbReference>
<keyword evidence="5" id="KW-0408">Iron</keyword>
<dbReference type="SMART" id="SM01092">
    <property type="entry name" value="CO_deh_flav_C"/>
    <property type="match status" value="1"/>
</dbReference>
<keyword evidence="10" id="KW-1185">Reference proteome</keyword>
<evidence type="ECO:0000256" key="6">
    <source>
        <dbReference type="SAM" id="MobiDB-lite"/>
    </source>
</evidence>
<dbReference type="InterPro" id="IPR016208">
    <property type="entry name" value="Ald_Oxase/xanthine_DH-like"/>
</dbReference>
<dbReference type="Pfam" id="PF03450">
    <property type="entry name" value="CO_deh_flav_C"/>
    <property type="match status" value="1"/>
</dbReference>
<dbReference type="Pfam" id="PF01799">
    <property type="entry name" value="Fer2_2"/>
    <property type="match status" value="1"/>
</dbReference>
<sequence length="468" mass="49889">MKIEFQLNGRAVCLDAPADRRAVDLLREDLGFTGVKEGCGAGECGACAVLINGRTRLSCLMTAAQLSGQRVTTIEGLSENGTLHPVQKAFMEKGAVQCGFCTPGMILTTMDFLSRNPDPRRPEAAAALSGNLCRCTGYEKILDAVLSVDLKQAVPRSGSGEETAGTRSVTVDSKEENPRPVFLPESLEALWQLLAAHPEARVFSGGTDLLVWLRSKKINPRALVCLDRIDALRGIVEHPKEVWIGAGTTHEALLEAPAIARFFPVLAQALKTLGSPHIRRMGTLGGNIVTASPAGDTLPPLVVLGAQVVLASGNGTRRLALDAFIHGPGKTALVPGEIVSGIVIPKPEEGLLQHFEKVGLRKAMACAVASLAALLAISPDGRIEKARFAWGSVGPGVLRFPDIEASLAGRPFSRESLDAVIPAVRERVAPIDDVRASAEYRRRVAGNLMLRLPTVFTSENEEKNDGTR</sequence>
<feature type="region of interest" description="Disordered" evidence="6">
    <location>
        <begin position="156"/>
        <end position="177"/>
    </location>
</feature>
<evidence type="ECO:0000256" key="3">
    <source>
        <dbReference type="ARBA" id="ARBA00022827"/>
    </source>
</evidence>
<dbReference type="GO" id="GO:0016491">
    <property type="term" value="F:oxidoreductase activity"/>
    <property type="evidence" value="ECO:0007669"/>
    <property type="project" value="UniProtKB-KW"/>
</dbReference>
<dbReference type="Gene3D" id="3.30.465.10">
    <property type="match status" value="1"/>
</dbReference>
<dbReference type="Pfam" id="PF00111">
    <property type="entry name" value="Fer2"/>
    <property type="match status" value="1"/>
</dbReference>
<evidence type="ECO:0000259" key="7">
    <source>
        <dbReference type="PROSITE" id="PS51085"/>
    </source>
</evidence>
<dbReference type="InterPro" id="IPR016167">
    <property type="entry name" value="FAD-bd_PCMH_sub1"/>
</dbReference>
<dbReference type="PANTHER" id="PTHR45444">
    <property type="entry name" value="XANTHINE DEHYDROGENASE"/>
    <property type="match status" value="1"/>
</dbReference>
<dbReference type="Gene3D" id="1.10.150.120">
    <property type="entry name" value="[2Fe-2S]-binding domain"/>
    <property type="match status" value="1"/>
</dbReference>
<dbReference type="SUPFAM" id="SSF47741">
    <property type="entry name" value="CO dehydrogenase ISP C-domain like"/>
    <property type="match status" value="1"/>
</dbReference>
<keyword evidence="3" id="KW-0274">FAD</keyword>
<dbReference type="RefSeq" id="WP_155312279.1">
    <property type="nucleotide sequence ID" value="NZ_AP021879.1"/>
</dbReference>
<feature type="domain" description="FAD-binding PCMH-type" evidence="8">
    <location>
        <begin position="174"/>
        <end position="349"/>
    </location>
</feature>
<dbReference type="PROSITE" id="PS51387">
    <property type="entry name" value="FAD_PCMH"/>
    <property type="match status" value="1"/>
</dbReference>
<dbReference type="PIRSF" id="PIRSF036557">
    <property type="entry name" value="XdhA_RC"/>
    <property type="match status" value="1"/>
</dbReference>
<dbReference type="SUPFAM" id="SSF55447">
    <property type="entry name" value="CO dehydrogenase flavoprotein C-terminal domain-like"/>
    <property type="match status" value="1"/>
</dbReference>
<dbReference type="InterPro" id="IPR016169">
    <property type="entry name" value="FAD-bd_PCMH_sub2"/>
</dbReference>
<evidence type="ECO:0000256" key="5">
    <source>
        <dbReference type="ARBA" id="ARBA00023004"/>
    </source>
</evidence>
<dbReference type="InterPro" id="IPR036010">
    <property type="entry name" value="2Fe-2S_ferredoxin-like_sf"/>
</dbReference>
<dbReference type="PROSITE" id="PS00197">
    <property type="entry name" value="2FE2S_FER_1"/>
    <property type="match status" value="1"/>
</dbReference>
<dbReference type="PANTHER" id="PTHR45444:SF3">
    <property type="entry name" value="XANTHINE DEHYDROGENASE"/>
    <property type="match status" value="1"/>
</dbReference>
<keyword evidence="4" id="KW-0560">Oxidoreductase</keyword>
<dbReference type="EMBL" id="AP021879">
    <property type="protein sequence ID" value="BBO91340.1"/>
    <property type="molecule type" value="Genomic_DNA"/>
</dbReference>
<dbReference type="GO" id="GO:0005506">
    <property type="term" value="F:iron ion binding"/>
    <property type="evidence" value="ECO:0007669"/>
    <property type="project" value="InterPro"/>
</dbReference>
<feature type="domain" description="2Fe-2S ferredoxin-type" evidence="7">
    <location>
        <begin position="1"/>
        <end position="77"/>
    </location>
</feature>
<dbReference type="InterPro" id="IPR005107">
    <property type="entry name" value="CO_DH_flav_C"/>
</dbReference>
<dbReference type="InterPro" id="IPR001041">
    <property type="entry name" value="2Fe-2S_ferredoxin-type"/>
</dbReference>
<dbReference type="InterPro" id="IPR012175">
    <property type="entry name" value="Xanth_DH_ssu_bac"/>
</dbReference>
<dbReference type="GO" id="GO:0051537">
    <property type="term" value="F:2 iron, 2 sulfur cluster binding"/>
    <property type="evidence" value="ECO:0007669"/>
    <property type="project" value="InterPro"/>
</dbReference>
<dbReference type="Gene3D" id="3.10.20.30">
    <property type="match status" value="1"/>
</dbReference>
<proteinExistence type="predicted"/>
<dbReference type="InterPro" id="IPR012675">
    <property type="entry name" value="Beta-grasp_dom_sf"/>
</dbReference>
<dbReference type="Gene3D" id="3.30.43.10">
    <property type="entry name" value="Uridine Diphospho-n-acetylenolpyruvylglucosamine Reductase, domain 2"/>
    <property type="match status" value="1"/>
</dbReference>
<accession>A0A5K8AHJ9</accession>
<organism evidence="9 10">
    <name type="scientific">Desulfosarcina ovata subsp. ovata</name>
    <dbReference type="NCBI Taxonomy" id="2752305"/>
    <lineage>
        <taxon>Bacteria</taxon>
        <taxon>Pseudomonadati</taxon>
        <taxon>Thermodesulfobacteriota</taxon>
        <taxon>Desulfobacteria</taxon>
        <taxon>Desulfobacterales</taxon>
        <taxon>Desulfosarcinaceae</taxon>
        <taxon>Desulfosarcina</taxon>
    </lineage>
</organism>
<reference evidence="9 10" key="1">
    <citation type="submission" date="2019-11" db="EMBL/GenBank/DDBJ databases">
        <title>Comparative genomics of hydrocarbon-degrading Desulfosarcina strains.</title>
        <authorList>
            <person name="Watanabe M."/>
            <person name="Kojima H."/>
            <person name="Fukui M."/>
        </authorList>
    </citation>
    <scope>NUCLEOTIDE SEQUENCE [LARGE SCALE GENOMIC DNA]</scope>
    <source>
        <strain evidence="10">oXyS1</strain>
    </source>
</reference>
<dbReference type="InterPro" id="IPR002346">
    <property type="entry name" value="Mopterin_DH_FAD-bd"/>
</dbReference>
<protein>
    <submittedName>
        <fullName evidence="9">Molybdopterin dehydrogenase</fullName>
    </submittedName>
</protein>
<evidence type="ECO:0000313" key="9">
    <source>
        <dbReference type="EMBL" id="BBO91340.1"/>
    </source>
</evidence>
<gene>
    <name evidence="9" type="ORF">DSCOOX_45200</name>
</gene>
<dbReference type="Pfam" id="PF00941">
    <property type="entry name" value="FAD_binding_5"/>
    <property type="match status" value="1"/>
</dbReference>
<dbReference type="SUPFAM" id="SSF54292">
    <property type="entry name" value="2Fe-2S ferredoxin-like"/>
    <property type="match status" value="1"/>
</dbReference>
<dbReference type="InterPro" id="IPR016166">
    <property type="entry name" value="FAD-bd_PCMH"/>
</dbReference>
<evidence type="ECO:0000256" key="4">
    <source>
        <dbReference type="ARBA" id="ARBA00023002"/>
    </source>
</evidence>
<dbReference type="InterPro" id="IPR006058">
    <property type="entry name" value="2Fe2S_fd_BS"/>
</dbReference>
<dbReference type="AlphaFoldDB" id="A0A5K8AHJ9"/>
<dbReference type="InterPro" id="IPR036318">
    <property type="entry name" value="FAD-bd_PCMH-like_sf"/>
</dbReference>
<dbReference type="SUPFAM" id="SSF56176">
    <property type="entry name" value="FAD-binding/transporter-associated domain-like"/>
    <property type="match status" value="1"/>
</dbReference>
<name>A0A5K8AHJ9_9BACT</name>
<evidence type="ECO:0000313" key="10">
    <source>
        <dbReference type="Proteomes" id="UP000422108"/>
    </source>
</evidence>
<evidence type="ECO:0000259" key="8">
    <source>
        <dbReference type="PROSITE" id="PS51387"/>
    </source>
</evidence>
<dbReference type="InterPro" id="IPR036683">
    <property type="entry name" value="CO_DH_flav_C_dom_sf"/>
</dbReference>